<sequence>MEGLNILRICWMIFILQGLPLKVLSATSIGGLPTERIVLVSTTTGIYLSRGPDFDFNQLPISVGSPGGLDFDEEIGMLFWTDYSNNAIKRAELDDTSSTFVIATGTSPAAIAIDGNENLIFWVDTRTSMRTIQRATYDGRGRTQIIATRYSGTTINGITLDRITRYGHQSFMC</sequence>
<protein>
    <submittedName>
        <fullName evidence="3">Uncharacterized protein</fullName>
    </submittedName>
</protein>
<evidence type="ECO:0000313" key="3">
    <source>
        <dbReference type="EnsemblMetazoa" id="XP_030842567"/>
    </source>
</evidence>
<feature type="repeat" description="LDL-receptor class B" evidence="1">
    <location>
        <begin position="76"/>
        <end position="117"/>
    </location>
</feature>
<dbReference type="GeneID" id="115924488"/>
<dbReference type="Gene3D" id="2.120.10.30">
    <property type="entry name" value="TolB, C-terminal domain"/>
    <property type="match status" value="1"/>
</dbReference>
<dbReference type="Proteomes" id="UP000007110">
    <property type="component" value="Unassembled WGS sequence"/>
</dbReference>
<dbReference type="Pfam" id="PF00058">
    <property type="entry name" value="Ldl_recept_b"/>
    <property type="match status" value="1"/>
</dbReference>
<dbReference type="KEGG" id="spu:115924488"/>
<organism evidence="3 4">
    <name type="scientific">Strongylocentrotus purpuratus</name>
    <name type="common">Purple sea urchin</name>
    <dbReference type="NCBI Taxonomy" id="7668"/>
    <lineage>
        <taxon>Eukaryota</taxon>
        <taxon>Metazoa</taxon>
        <taxon>Echinodermata</taxon>
        <taxon>Eleutherozoa</taxon>
        <taxon>Echinozoa</taxon>
        <taxon>Echinoidea</taxon>
        <taxon>Euechinoidea</taxon>
        <taxon>Echinacea</taxon>
        <taxon>Camarodonta</taxon>
        <taxon>Echinidea</taxon>
        <taxon>Strongylocentrotidae</taxon>
        <taxon>Strongylocentrotus</taxon>
    </lineage>
</organism>
<accession>A0A7M7NYQ8</accession>
<dbReference type="InterPro" id="IPR011042">
    <property type="entry name" value="6-blade_b-propeller_TolB-like"/>
</dbReference>
<dbReference type="InterPro" id="IPR000033">
    <property type="entry name" value="LDLR_classB_rpt"/>
</dbReference>
<dbReference type="SUPFAM" id="SSF101898">
    <property type="entry name" value="NHL repeat"/>
    <property type="match status" value="1"/>
</dbReference>
<feature type="signal peptide" evidence="2">
    <location>
        <begin position="1"/>
        <end position="25"/>
    </location>
</feature>
<dbReference type="AlphaFoldDB" id="A0A7M7NYQ8"/>
<proteinExistence type="predicted"/>
<evidence type="ECO:0000256" key="2">
    <source>
        <dbReference type="SAM" id="SignalP"/>
    </source>
</evidence>
<reference evidence="3" key="2">
    <citation type="submission" date="2021-01" db="UniProtKB">
        <authorList>
            <consortium name="EnsemblMetazoa"/>
        </authorList>
    </citation>
    <scope>IDENTIFICATION</scope>
</reference>
<name>A0A7M7NYQ8_STRPU</name>
<feature type="repeat" description="LDL-receptor class B" evidence="1">
    <location>
        <begin position="118"/>
        <end position="164"/>
    </location>
</feature>
<dbReference type="RefSeq" id="XP_030842567.1">
    <property type="nucleotide sequence ID" value="XM_030986707.1"/>
</dbReference>
<keyword evidence="4" id="KW-1185">Reference proteome</keyword>
<dbReference type="EnsemblMetazoa" id="XM_030986707">
    <property type="protein sequence ID" value="XP_030842567"/>
    <property type="gene ID" value="LOC115924488"/>
</dbReference>
<feature type="chain" id="PRO_5029913879" evidence="2">
    <location>
        <begin position="26"/>
        <end position="173"/>
    </location>
</feature>
<keyword evidence="2" id="KW-0732">Signal</keyword>
<evidence type="ECO:0000256" key="1">
    <source>
        <dbReference type="PROSITE-ProRule" id="PRU00461"/>
    </source>
</evidence>
<dbReference type="PANTHER" id="PTHR46513">
    <property type="entry name" value="VITELLOGENIN RECEPTOR-LIKE PROTEIN-RELATED-RELATED"/>
    <property type="match status" value="1"/>
</dbReference>
<dbReference type="InParanoid" id="A0A7M7NYQ8"/>
<evidence type="ECO:0000313" key="4">
    <source>
        <dbReference type="Proteomes" id="UP000007110"/>
    </source>
</evidence>
<dbReference type="InterPro" id="IPR050778">
    <property type="entry name" value="Cueball_EGF_LRP_Nidogen"/>
</dbReference>
<dbReference type="PROSITE" id="PS51120">
    <property type="entry name" value="LDLRB"/>
    <property type="match status" value="2"/>
</dbReference>
<dbReference type="SMART" id="SM00135">
    <property type="entry name" value="LY"/>
    <property type="match status" value="2"/>
</dbReference>
<reference evidence="4" key="1">
    <citation type="submission" date="2015-02" db="EMBL/GenBank/DDBJ databases">
        <title>Genome sequencing for Strongylocentrotus purpuratus.</title>
        <authorList>
            <person name="Murali S."/>
            <person name="Liu Y."/>
            <person name="Vee V."/>
            <person name="English A."/>
            <person name="Wang M."/>
            <person name="Skinner E."/>
            <person name="Han Y."/>
            <person name="Muzny D.M."/>
            <person name="Worley K.C."/>
            <person name="Gibbs R.A."/>
        </authorList>
    </citation>
    <scope>NUCLEOTIDE SEQUENCE</scope>
</reference>